<evidence type="ECO:0000313" key="2">
    <source>
        <dbReference type="EMBL" id="BAM80734.1"/>
    </source>
</evidence>
<feature type="compositionally biased region" description="Low complexity" evidence="1">
    <location>
        <begin position="178"/>
        <end position="190"/>
    </location>
</feature>
<dbReference type="Proteomes" id="UP000007014">
    <property type="component" value="Chromosome 12"/>
</dbReference>
<name>M1V8L5_CYAM1</name>
<dbReference type="Gramene" id="CML125CT">
    <property type="protein sequence ID" value="CML125CT"/>
    <property type="gene ID" value="CML125C"/>
</dbReference>
<proteinExistence type="predicted"/>
<reference evidence="2 3" key="1">
    <citation type="journal article" date="2004" name="Nature">
        <title>Genome sequence of the ultrasmall unicellular red alga Cyanidioschyzon merolae 10D.</title>
        <authorList>
            <person name="Matsuzaki M."/>
            <person name="Misumi O."/>
            <person name="Shin-i T."/>
            <person name="Maruyama S."/>
            <person name="Takahara M."/>
            <person name="Miyagishima S."/>
            <person name="Mori T."/>
            <person name="Nishida K."/>
            <person name="Yagisawa F."/>
            <person name="Nishida K."/>
            <person name="Yoshida Y."/>
            <person name="Nishimura Y."/>
            <person name="Nakao S."/>
            <person name="Kobayashi T."/>
            <person name="Momoyama Y."/>
            <person name="Higashiyama T."/>
            <person name="Minoda A."/>
            <person name="Sano M."/>
            <person name="Nomoto H."/>
            <person name="Oishi K."/>
            <person name="Hayashi H."/>
            <person name="Ohta F."/>
            <person name="Nishizaka S."/>
            <person name="Haga S."/>
            <person name="Miura S."/>
            <person name="Morishita T."/>
            <person name="Kabeya Y."/>
            <person name="Terasawa K."/>
            <person name="Suzuki Y."/>
            <person name="Ishii Y."/>
            <person name="Asakawa S."/>
            <person name="Takano H."/>
            <person name="Ohta N."/>
            <person name="Kuroiwa H."/>
            <person name="Tanaka K."/>
            <person name="Shimizu N."/>
            <person name="Sugano S."/>
            <person name="Sato N."/>
            <person name="Nozaki H."/>
            <person name="Ogasawara N."/>
            <person name="Kohara Y."/>
            <person name="Kuroiwa T."/>
        </authorList>
    </citation>
    <scope>NUCLEOTIDE SEQUENCE [LARGE SCALE GENOMIC DNA]</scope>
    <source>
        <strain evidence="2 3">10D</strain>
    </source>
</reference>
<dbReference type="EMBL" id="AP006494">
    <property type="protein sequence ID" value="BAM80734.1"/>
    <property type="molecule type" value="Genomic_DNA"/>
</dbReference>
<dbReference type="OrthoDB" id="10463543at2759"/>
<protein>
    <submittedName>
        <fullName evidence="2">Uncharacterized protein</fullName>
    </submittedName>
</protein>
<sequence>MLAPAVPLPRETTGISSGGGAFQSRTGFGGLGPPRDAARAGLDLPGAGRSTTYNNAQQEQQQQQQQQPSWRIINRLLGQAGFQALPLSGGLQDAPSDAAVRAAFAQVLAEYERRGMLLQSLLSESPPADSRTRVAEAALMEMEQALLKSNRQVAWLKSKLLKYRAYIERKRRERREQQQQQQEQQQQQQQRQREQPERQSQQEQRVGGSLQPQARAPQREGTIDSQIDWHQELRQLVTDLQIMLQVPDYRLLPERIRQLQREAENAIWLAEFADCVRSIVEEVLGPESHLSEEQVLDELEKWAVERVSAASEPA</sequence>
<gene>
    <name evidence="2" type="ORF">CYME_CML125C</name>
</gene>
<feature type="compositionally biased region" description="Low complexity" evidence="1">
    <location>
        <begin position="57"/>
        <end position="67"/>
    </location>
</feature>
<dbReference type="AlphaFoldDB" id="M1V8L5"/>
<evidence type="ECO:0000313" key="3">
    <source>
        <dbReference type="Proteomes" id="UP000007014"/>
    </source>
</evidence>
<dbReference type="KEGG" id="cme:CYME_CML125C"/>
<dbReference type="RefSeq" id="XP_005536770.1">
    <property type="nucleotide sequence ID" value="XM_005536713.1"/>
</dbReference>
<dbReference type="GeneID" id="16994555"/>
<evidence type="ECO:0000256" key="1">
    <source>
        <dbReference type="SAM" id="MobiDB-lite"/>
    </source>
</evidence>
<dbReference type="HOGENOM" id="CLU_886701_0_0_1"/>
<keyword evidence="3" id="KW-1185">Reference proteome</keyword>
<feature type="compositionally biased region" description="Gly residues" evidence="1">
    <location>
        <begin position="16"/>
        <end position="32"/>
    </location>
</feature>
<feature type="region of interest" description="Disordered" evidence="1">
    <location>
        <begin position="1"/>
        <end position="68"/>
    </location>
</feature>
<reference evidence="2 3" key="2">
    <citation type="journal article" date="2007" name="BMC Biol.">
        <title>A 100%-complete sequence reveals unusually simple genomic features in the hot-spring red alga Cyanidioschyzon merolae.</title>
        <authorList>
            <person name="Nozaki H."/>
            <person name="Takano H."/>
            <person name="Misumi O."/>
            <person name="Terasawa K."/>
            <person name="Matsuzaki M."/>
            <person name="Maruyama S."/>
            <person name="Nishida K."/>
            <person name="Yagisawa F."/>
            <person name="Yoshida Y."/>
            <person name="Fujiwara T."/>
            <person name="Takio S."/>
            <person name="Tamura K."/>
            <person name="Chung S.J."/>
            <person name="Nakamura S."/>
            <person name="Kuroiwa H."/>
            <person name="Tanaka K."/>
            <person name="Sato N."/>
            <person name="Kuroiwa T."/>
        </authorList>
    </citation>
    <scope>NUCLEOTIDE SEQUENCE [LARGE SCALE GENOMIC DNA]</scope>
    <source>
        <strain evidence="2 3">10D</strain>
    </source>
</reference>
<feature type="region of interest" description="Disordered" evidence="1">
    <location>
        <begin position="174"/>
        <end position="221"/>
    </location>
</feature>
<organism evidence="2 3">
    <name type="scientific">Cyanidioschyzon merolae (strain NIES-3377 / 10D)</name>
    <name type="common">Unicellular red alga</name>
    <dbReference type="NCBI Taxonomy" id="280699"/>
    <lineage>
        <taxon>Eukaryota</taxon>
        <taxon>Rhodophyta</taxon>
        <taxon>Bangiophyceae</taxon>
        <taxon>Cyanidiales</taxon>
        <taxon>Cyanidiaceae</taxon>
        <taxon>Cyanidioschyzon</taxon>
    </lineage>
</organism>
<accession>M1V8L5</accession>